<dbReference type="InterPro" id="IPR012938">
    <property type="entry name" value="Glc/Sorbosone_DH"/>
</dbReference>
<accession>A0AAD1G0K4</accession>
<feature type="signal peptide" evidence="1">
    <location>
        <begin position="1"/>
        <end position="20"/>
    </location>
</feature>
<dbReference type="SUPFAM" id="SSF50952">
    <property type="entry name" value="Soluble quinoprotein glucose dehydrogenase"/>
    <property type="match status" value="1"/>
</dbReference>
<feature type="chain" id="PRO_5042092069" evidence="1">
    <location>
        <begin position="21"/>
        <end position="384"/>
    </location>
</feature>
<dbReference type="Gene3D" id="2.120.10.30">
    <property type="entry name" value="TolB, C-terminal domain"/>
    <property type="match status" value="1"/>
</dbReference>
<dbReference type="PANTHER" id="PTHR19328:SF75">
    <property type="entry name" value="ALDOSE SUGAR DEHYDROGENASE YLII"/>
    <property type="match status" value="1"/>
</dbReference>
<evidence type="ECO:0000259" key="2">
    <source>
        <dbReference type="Pfam" id="PF07995"/>
    </source>
</evidence>
<feature type="domain" description="Glucose/Sorbosone dehydrogenase" evidence="2">
    <location>
        <begin position="52"/>
        <end position="379"/>
    </location>
</feature>
<dbReference type="InterPro" id="IPR011041">
    <property type="entry name" value="Quinoprot_gluc/sorb_DH_b-prop"/>
</dbReference>
<dbReference type="Proteomes" id="UP000275727">
    <property type="component" value="Chromosome"/>
</dbReference>
<gene>
    <name evidence="3" type="primary">yliI</name>
    <name evidence="4" type="ORF">DFR51_0375</name>
    <name evidence="3" type="ORF">SmB9_14070</name>
</gene>
<evidence type="ECO:0000256" key="1">
    <source>
        <dbReference type="SAM" id="SignalP"/>
    </source>
</evidence>
<dbReference type="AlphaFoldDB" id="A0AAD1G0K4"/>
<evidence type="ECO:0000313" key="4">
    <source>
        <dbReference type="EMBL" id="RKS90833.1"/>
    </source>
</evidence>
<sequence>MIRSLSALAFVSALGLAACGANGTAAGDNADTAPAATAKSGKPFTAAEMGTFEEPWALAFLPDGRLLITEKKGVLKLVRLGGETVDVAGVPNVDYGGQGGLGDVAVHPDFANNGYIYLSFAEAGDGGTRGAAIARGKLVLEGGPPRIEGLQVIWRQEPKVTGRGHYGHRIAFGPDGMMYVSSGERQKFDPAQDLTANLGKIVRLSDTGMIPSDNPFYDQGRVKAQVWAYGIRNPLGIDFDSEGRLWETEMGPAGGDELNLIRKGVNYGYPKASNGDHYDGKPIPDHKPGDGFEPPKVFWNPSISPSSLLIYKGDLFPEWKGDAFIGALSGEALIRVDLDGETAAKADEWPMDARIRAVEQGPDGAIWLLEDGKNGRLLKLTSAS</sequence>
<dbReference type="InterPro" id="IPR011042">
    <property type="entry name" value="6-blade_b-propeller_TolB-like"/>
</dbReference>
<dbReference type="RefSeq" id="WP_121047344.1">
    <property type="nucleotide sequence ID" value="NZ_AP018711.1"/>
</dbReference>
<keyword evidence="6" id="KW-1185">Reference proteome</keyword>
<keyword evidence="1" id="KW-0732">Signal</keyword>
<reference evidence="3 5" key="1">
    <citation type="submission" date="2018-06" db="EMBL/GenBank/DDBJ databases">
        <title>Complete Genome Sequence of the Microcystin-Degrading Bacterium Sphingosinicella microcystinivorans Strain B-9.</title>
        <authorList>
            <person name="Jin H."/>
            <person name="Nishizawa T."/>
            <person name="Guo Y."/>
            <person name="Nishizawa A."/>
            <person name="Park H."/>
            <person name="Kato H."/>
            <person name="Tsuji K."/>
            <person name="Harada K."/>
        </authorList>
    </citation>
    <scope>NUCLEOTIDE SEQUENCE [LARGE SCALE GENOMIC DNA]</scope>
    <source>
        <strain evidence="3 5">B9</strain>
    </source>
</reference>
<evidence type="ECO:0000313" key="3">
    <source>
        <dbReference type="EMBL" id="BBE33749.1"/>
    </source>
</evidence>
<evidence type="ECO:0000313" key="5">
    <source>
        <dbReference type="Proteomes" id="UP000275727"/>
    </source>
</evidence>
<dbReference type="Proteomes" id="UP000276029">
    <property type="component" value="Unassembled WGS sequence"/>
</dbReference>
<proteinExistence type="predicted"/>
<dbReference type="Pfam" id="PF07995">
    <property type="entry name" value="GSDH"/>
    <property type="match status" value="1"/>
</dbReference>
<organism evidence="3 5">
    <name type="scientific">Sphingosinicella microcystinivorans</name>
    <dbReference type="NCBI Taxonomy" id="335406"/>
    <lineage>
        <taxon>Bacteria</taxon>
        <taxon>Pseudomonadati</taxon>
        <taxon>Pseudomonadota</taxon>
        <taxon>Alphaproteobacteria</taxon>
        <taxon>Sphingomonadales</taxon>
        <taxon>Sphingosinicellaceae</taxon>
        <taxon>Sphingosinicella</taxon>
    </lineage>
</organism>
<name>A0AAD1G0K4_SPHMI</name>
<dbReference type="EMBL" id="AP018711">
    <property type="protein sequence ID" value="BBE33749.1"/>
    <property type="molecule type" value="Genomic_DNA"/>
</dbReference>
<reference evidence="4 6" key="2">
    <citation type="submission" date="2018-10" db="EMBL/GenBank/DDBJ databases">
        <title>Genomic Encyclopedia of Type Strains, Phase IV (KMG-IV): sequencing the most valuable type-strain genomes for metagenomic binning, comparative biology and taxonomic classification.</title>
        <authorList>
            <person name="Goeker M."/>
        </authorList>
    </citation>
    <scope>NUCLEOTIDE SEQUENCE [LARGE SCALE GENOMIC DNA]</scope>
    <source>
        <strain evidence="4 6">DSM 19791</strain>
    </source>
</reference>
<dbReference type="EMBL" id="RBWX01000007">
    <property type="protein sequence ID" value="RKS90833.1"/>
    <property type="molecule type" value="Genomic_DNA"/>
</dbReference>
<dbReference type="PROSITE" id="PS51257">
    <property type="entry name" value="PROKAR_LIPOPROTEIN"/>
    <property type="match status" value="1"/>
</dbReference>
<evidence type="ECO:0000313" key="6">
    <source>
        <dbReference type="Proteomes" id="UP000276029"/>
    </source>
</evidence>
<protein>
    <submittedName>
        <fullName evidence="3 4">Dehydrogenase</fullName>
    </submittedName>
</protein>
<dbReference type="PANTHER" id="PTHR19328">
    <property type="entry name" value="HEDGEHOG-INTERACTING PROTEIN"/>
    <property type="match status" value="1"/>
</dbReference>
<dbReference type="KEGG" id="smic:SmB9_14070"/>